<dbReference type="AlphaFoldDB" id="A0A0F9U8L5"/>
<organism evidence="1">
    <name type="scientific">marine sediment metagenome</name>
    <dbReference type="NCBI Taxonomy" id="412755"/>
    <lineage>
        <taxon>unclassified sequences</taxon>
        <taxon>metagenomes</taxon>
        <taxon>ecological metagenomes</taxon>
    </lineage>
</organism>
<accession>A0A0F9U8L5</accession>
<protein>
    <submittedName>
        <fullName evidence="1">Uncharacterized protein</fullName>
    </submittedName>
</protein>
<proteinExistence type="predicted"/>
<comment type="caution">
    <text evidence="1">The sequence shown here is derived from an EMBL/GenBank/DDBJ whole genome shotgun (WGS) entry which is preliminary data.</text>
</comment>
<sequence>MAVIRTVKLRRFQVLDALHTAPIGMPWIRLLMRMAGTFHDSLYARERYDLVVAGDDPVVSLCVAYCSARAGNRVLLAPDSLSVEDWPSESWSRYVAGVCAQFGSEVGDAIASLTGVEFSSLRSAITGLVELCAQTGRVEVLQEDLLQTSLGHIRESRGRTLFCLSPGRHNPTLNPLWRLVRSGLVNLRFNRQEVEFIHANRLVFTTPASRYMDPALGDLVGQARSAPNPQLGESSRAEDIISIMTTLVGRD</sequence>
<evidence type="ECO:0000313" key="1">
    <source>
        <dbReference type="EMBL" id="KKN89565.1"/>
    </source>
</evidence>
<name>A0A0F9U8L5_9ZZZZ</name>
<reference evidence="1" key="1">
    <citation type="journal article" date="2015" name="Nature">
        <title>Complex archaea that bridge the gap between prokaryotes and eukaryotes.</title>
        <authorList>
            <person name="Spang A."/>
            <person name="Saw J.H."/>
            <person name="Jorgensen S.L."/>
            <person name="Zaremba-Niedzwiedzka K."/>
            <person name="Martijn J."/>
            <person name="Lind A.E."/>
            <person name="van Eijk R."/>
            <person name="Schleper C."/>
            <person name="Guy L."/>
            <person name="Ettema T.J."/>
        </authorList>
    </citation>
    <scope>NUCLEOTIDE SEQUENCE</scope>
</reference>
<gene>
    <name evidence="1" type="ORF">LCGC14_0236970</name>
</gene>
<dbReference type="EMBL" id="LAZR01000117">
    <property type="protein sequence ID" value="KKN89565.1"/>
    <property type="molecule type" value="Genomic_DNA"/>
</dbReference>